<protein>
    <submittedName>
        <fullName evidence="2">Uncharacterized protein</fullName>
    </submittedName>
</protein>
<organism evidence="2 3">
    <name type="scientific">Puccinia graminis f. sp. tritici (strain CRL 75-36-700-3 / race SCCL)</name>
    <name type="common">Black stem rust fungus</name>
    <dbReference type="NCBI Taxonomy" id="418459"/>
    <lineage>
        <taxon>Eukaryota</taxon>
        <taxon>Fungi</taxon>
        <taxon>Dikarya</taxon>
        <taxon>Basidiomycota</taxon>
        <taxon>Pucciniomycotina</taxon>
        <taxon>Pucciniomycetes</taxon>
        <taxon>Pucciniales</taxon>
        <taxon>Pucciniaceae</taxon>
        <taxon>Puccinia</taxon>
    </lineage>
</organism>
<reference evidence="3" key="2">
    <citation type="journal article" date="2011" name="Proc. Natl. Acad. Sci. U.S.A.">
        <title>Obligate biotrophy features unraveled by the genomic analysis of rust fungi.</title>
        <authorList>
            <person name="Duplessis S."/>
            <person name="Cuomo C.A."/>
            <person name="Lin Y.-C."/>
            <person name="Aerts A."/>
            <person name="Tisserant E."/>
            <person name="Veneault-Fourrey C."/>
            <person name="Joly D.L."/>
            <person name="Hacquard S."/>
            <person name="Amselem J."/>
            <person name="Cantarel B.L."/>
            <person name="Chiu R."/>
            <person name="Coutinho P.M."/>
            <person name="Feau N."/>
            <person name="Field M."/>
            <person name="Frey P."/>
            <person name="Gelhaye E."/>
            <person name="Goldberg J."/>
            <person name="Grabherr M.G."/>
            <person name="Kodira C.D."/>
            <person name="Kohler A."/>
            <person name="Kuees U."/>
            <person name="Lindquist E.A."/>
            <person name="Lucas S.M."/>
            <person name="Mago R."/>
            <person name="Mauceli E."/>
            <person name="Morin E."/>
            <person name="Murat C."/>
            <person name="Pangilinan J.L."/>
            <person name="Park R."/>
            <person name="Pearson M."/>
            <person name="Quesneville H."/>
            <person name="Rouhier N."/>
            <person name="Sakthikumar S."/>
            <person name="Salamov A.A."/>
            <person name="Schmutz J."/>
            <person name="Selles B."/>
            <person name="Shapiro H."/>
            <person name="Tanguay P."/>
            <person name="Tuskan G.A."/>
            <person name="Henrissat B."/>
            <person name="Van de Peer Y."/>
            <person name="Rouze P."/>
            <person name="Ellis J.G."/>
            <person name="Dodds P.N."/>
            <person name="Schein J.E."/>
            <person name="Zhong S."/>
            <person name="Hamelin R.C."/>
            <person name="Grigoriev I.V."/>
            <person name="Szabo L.J."/>
            <person name="Martin F."/>
        </authorList>
    </citation>
    <scope>NUCLEOTIDE SEQUENCE [LARGE SCALE GENOMIC DNA]</scope>
    <source>
        <strain evidence="3">CRL 75-36-700-3 / race SCCL</strain>
    </source>
</reference>
<dbReference type="HOGENOM" id="CLU_479075_0_0_1"/>
<dbReference type="Proteomes" id="UP000008783">
    <property type="component" value="Unassembled WGS sequence"/>
</dbReference>
<accession>E3KHJ8</accession>
<gene>
    <name evidence="2" type="ORF">PGTG_09486</name>
</gene>
<keyword evidence="1" id="KW-0732">Signal</keyword>
<sequence>MKTKTSLWILVTKVAICKADLDLDLVNLDFYFDNYKSDGYQPRLGSTTSSAQPISLHSTSSHSEFSFASATNEPTRDRTACQWMLEPSVIEERVHRPLANPQVTGLATTEPMLIDRPVRSHGDLALNSLVAGAPTTAASGNRAPDKPVSRVTSTASHWVEITPVTANEVSRKRLSMGTPLDTLFRLDDGSRKRMKMPTDLAQKVQERPSIEEIRASHWVEITPVATNEVSRKRLSMGSPLDTIFEVDGGSRKRMKMPTDQAQKVQERPSIEEIRHKASVGGQGEYVGTSRKDMMQTIGQQNAQISEPQAIDKIRVSEVEVEGLNLVFNMTVLGQILKDQSPKFFGVPWMFEKLIKSESNDSDEVLVIKPGEHAIFHEAFKEGWRLAYIKPDQESSTRDLSATPSTLAAAKLTEINKNLMVWRWLYRRRLGIDFEVLLDRIRSIIATNPKPPGFFDDMPIKMFEFFFRYLFFVDMIITILPQPTETVLKRHETFQTAVDTFEAYTKDLLKKKIFETDKIGKVAFIWKFIANWMAKDVNYSRAKMLSRTKTINVYEVNRDWKIFFSLVFSHSIIHFNRKFSKIFHNRS</sequence>
<evidence type="ECO:0000256" key="1">
    <source>
        <dbReference type="SAM" id="SignalP"/>
    </source>
</evidence>
<dbReference type="OrthoDB" id="2507615at2759"/>
<dbReference type="InParanoid" id="E3KHJ8"/>
<dbReference type="EMBL" id="DS178287">
    <property type="protein sequence ID" value="EFP83773.2"/>
    <property type="molecule type" value="Genomic_DNA"/>
</dbReference>
<name>E3KHJ8_PUCGT</name>
<proteinExistence type="predicted"/>
<evidence type="ECO:0000313" key="2">
    <source>
        <dbReference type="EMBL" id="EFP83773.2"/>
    </source>
</evidence>
<dbReference type="VEuPathDB" id="FungiDB:PGTG_09486"/>
<reference key="1">
    <citation type="submission" date="2007-01" db="EMBL/GenBank/DDBJ databases">
        <title>The Genome Sequence of Puccinia graminis f. sp. tritici Strain CRL 75-36-700-3.</title>
        <authorList>
            <consortium name="The Broad Institute Genome Sequencing Platform"/>
            <person name="Birren B."/>
            <person name="Lander E."/>
            <person name="Galagan J."/>
            <person name="Nusbaum C."/>
            <person name="Devon K."/>
            <person name="Cuomo C."/>
            <person name="Jaffe D."/>
            <person name="Butler J."/>
            <person name="Alvarez P."/>
            <person name="Gnerre S."/>
            <person name="Grabherr M."/>
            <person name="Mauceli E."/>
            <person name="Brockman W."/>
            <person name="Young S."/>
            <person name="LaButti K."/>
            <person name="Sykes S."/>
            <person name="DeCaprio D."/>
            <person name="Crawford M."/>
            <person name="Koehrsen M."/>
            <person name="Engels R."/>
            <person name="Montgomery P."/>
            <person name="Pearson M."/>
            <person name="Howarth C."/>
            <person name="Larson L."/>
            <person name="White J."/>
            <person name="Zeng Q."/>
            <person name="Kodira C."/>
            <person name="Yandava C."/>
            <person name="Alvarado L."/>
            <person name="O'Leary S."/>
            <person name="Szabo L."/>
            <person name="Dean R."/>
            <person name="Schein J."/>
        </authorList>
    </citation>
    <scope>NUCLEOTIDE SEQUENCE</scope>
    <source>
        <strain>CRL 75-36-700-3</strain>
    </source>
</reference>
<keyword evidence="3" id="KW-1185">Reference proteome</keyword>
<dbReference type="KEGG" id="pgr:PGTG_09486"/>
<evidence type="ECO:0000313" key="3">
    <source>
        <dbReference type="Proteomes" id="UP000008783"/>
    </source>
</evidence>
<feature type="chain" id="PRO_5003172625" evidence="1">
    <location>
        <begin position="20"/>
        <end position="586"/>
    </location>
</feature>
<dbReference type="GeneID" id="10532460"/>
<feature type="signal peptide" evidence="1">
    <location>
        <begin position="1"/>
        <end position="19"/>
    </location>
</feature>
<dbReference type="RefSeq" id="XP_003328192.2">
    <property type="nucleotide sequence ID" value="XM_003328144.2"/>
</dbReference>
<dbReference type="AlphaFoldDB" id="E3KHJ8"/>